<comment type="domain">
    <text evidence="1">Forms a 10-stranded antiparallel beta-barrel structure able to accommodate a hydrophobic ligand in its interior. In fact, this fold hosts the heme group, which is located in a wide surface cleft.</text>
</comment>
<dbReference type="PANTHER" id="PTHR15854:SF4">
    <property type="entry name" value="PEROXYNITRITE ISOMERASE THAP4"/>
    <property type="match status" value="1"/>
</dbReference>
<dbReference type="AlphaFoldDB" id="A0AAE3W3T4"/>
<comment type="function">
    <text evidence="1">Heme-binding protein able to scavenge peroxynitrite and to protect free L-tyrosine against peroxynitrite-mediated nitration, by acting as a peroxynitrite isomerase that converts peroxynitrite to nitrate. Therefore, this protein likely plays a role in peroxynitrite sensing and in the detoxification of reactive nitrogen and oxygen species (RNS and ROS, respectively). Is able to bind nitric oxide (NO) in vitro, but may act as a sensor of peroxynitrite levels in vivo.</text>
</comment>
<gene>
    <name evidence="3" type="ORF">J2S42_004843</name>
</gene>
<name>A0AAE3W3T4_9ACTN</name>
<dbReference type="InterPro" id="IPR012674">
    <property type="entry name" value="Calycin"/>
</dbReference>
<feature type="binding site" description="axial binding residue" evidence="1">
    <location>
        <position position="195"/>
    </location>
    <ligand>
        <name>heme b</name>
        <dbReference type="ChEBI" id="CHEBI:60344"/>
    </ligand>
    <ligandPart>
        <name>Fe</name>
        <dbReference type="ChEBI" id="CHEBI:18248"/>
    </ligandPart>
</feature>
<dbReference type="HAMAP" id="MF_01297">
    <property type="entry name" value="nitrobindin"/>
    <property type="match status" value="1"/>
</dbReference>
<proteinExistence type="inferred from homology"/>
<dbReference type="EMBL" id="JAUSUZ010000001">
    <property type="protein sequence ID" value="MDQ0368174.1"/>
    <property type="molecule type" value="Genomic_DNA"/>
</dbReference>
<evidence type="ECO:0000313" key="4">
    <source>
        <dbReference type="Proteomes" id="UP001240236"/>
    </source>
</evidence>
<sequence>MTSPDTSSDNPLLPPWASLAPVEYAYPFEETHDLRTGPDLHPHLLGLLPYVGVWRGRGQGGYPTLEGEDFHFAQELRISHDGRPFLFYESRAWIIDEEAKPIRPAGREIGWWRPVVVNDRVTDDVEALMTSPTGIMEMYLGKTKGTTQMELVTDLVVRTSTAKEVTAGHRLFGIVEGALLYAYDMAAEGLPLTPHLSARLLRVAG</sequence>
<dbReference type="CDD" id="cd07828">
    <property type="entry name" value="lipocalin_heme-bd-THAP4-like"/>
    <property type="match status" value="1"/>
</dbReference>
<dbReference type="InterPro" id="IPR022939">
    <property type="entry name" value="Nb(III)_bact/plant"/>
</dbReference>
<dbReference type="RefSeq" id="WP_307242631.1">
    <property type="nucleotide sequence ID" value="NZ_JAUSUZ010000001.1"/>
</dbReference>
<keyword evidence="1" id="KW-0349">Heme</keyword>
<dbReference type="Gene3D" id="2.40.128.20">
    <property type="match status" value="1"/>
</dbReference>
<dbReference type="InterPro" id="IPR014878">
    <property type="entry name" value="THAP4-like_heme-bd"/>
</dbReference>
<keyword evidence="1" id="KW-0408">Iron</keyword>
<dbReference type="SUPFAM" id="SSF50814">
    <property type="entry name" value="Lipocalins"/>
    <property type="match status" value="1"/>
</dbReference>
<protein>
    <recommendedName>
        <fullName evidence="1">Peroxynitrite isomerase</fullName>
        <ecNumber evidence="1">5.99.-.-</ecNumber>
    </recommendedName>
    <alternativeName>
        <fullName evidence="1">Ferric nitrobindin</fullName>
        <shortName evidence="1">Nb(III)</shortName>
    </alternativeName>
</protein>
<dbReference type="Pfam" id="PF08768">
    <property type="entry name" value="THAP4_heme-bd"/>
    <property type="match status" value="1"/>
</dbReference>
<accession>A0AAE3W3T4</accession>
<feature type="domain" description="THAP4-like heme-binding" evidence="2">
    <location>
        <begin position="44"/>
        <end position="202"/>
    </location>
</feature>
<dbReference type="GO" id="GO:0020037">
    <property type="term" value="F:heme binding"/>
    <property type="evidence" value="ECO:0007669"/>
    <property type="project" value="UniProtKB-UniRule"/>
</dbReference>
<dbReference type="Proteomes" id="UP001240236">
    <property type="component" value="Unassembled WGS sequence"/>
</dbReference>
<organism evidence="3 4">
    <name type="scientific">Catenuloplanes indicus</name>
    <dbReference type="NCBI Taxonomy" id="137267"/>
    <lineage>
        <taxon>Bacteria</taxon>
        <taxon>Bacillati</taxon>
        <taxon>Actinomycetota</taxon>
        <taxon>Actinomycetes</taxon>
        <taxon>Micromonosporales</taxon>
        <taxon>Micromonosporaceae</taxon>
        <taxon>Catenuloplanes</taxon>
    </lineage>
</organism>
<feature type="binding site" evidence="1">
    <location>
        <position position="64"/>
    </location>
    <ligand>
        <name>heme b</name>
        <dbReference type="ChEBI" id="CHEBI:60344"/>
    </ligand>
</feature>
<dbReference type="GO" id="GO:0046872">
    <property type="term" value="F:metal ion binding"/>
    <property type="evidence" value="ECO:0007669"/>
    <property type="project" value="UniProtKB-KW"/>
</dbReference>
<comment type="catalytic activity">
    <reaction evidence="1">
        <text>peroxynitrite = nitrate</text>
        <dbReference type="Rhea" id="RHEA:63116"/>
        <dbReference type="ChEBI" id="CHEBI:17632"/>
        <dbReference type="ChEBI" id="CHEBI:25941"/>
    </reaction>
</comment>
<evidence type="ECO:0000259" key="2">
    <source>
        <dbReference type="Pfam" id="PF08768"/>
    </source>
</evidence>
<evidence type="ECO:0000313" key="3">
    <source>
        <dbReference type="EMBL" id="MDQ0368174.1"/>
    </source>
</evidence>
<reference evidence="3 4" key="1">
    <citation type="submission" date="2023-07" db="EMBL/GenBank/DDBJ databases">
        <title>Sequencing the genomes of 1000 actinobacteria strains.</title>
        <authorList>
            <person name="Klenk H.-P."/>
        </authorList>
    </citation>
    <scope>NUCLEOTIDE SEQUENCE [LARGE SCALE GENOMIC DNA]</scope>
    <source>
        <strain evidence="3 4">DSM 44709</strain>
    </source>
</reference>
<dbReference type="GO" id="GO:0062213">
    <property type="term" value="F:peroxynitrite isomerase activity"/>
    <property type="evidence" value="ECO:0007669"/>
    <property type="project" value="UniProtKB-UniRule"/>
</dbReference>
<comment type="pathway">
    <text evidence="1">Nitrogen metabolism.</text>
</comment>
<feature type="short sequence motif" description="GXWXGXG" evidence="1">
    <location>
        <begin position="52"/>
        <end position="58"/>
    </location>
</feature>
<keyword evidence="1" id="KW-0413">Isomerase</keyword>
<dbReference type="InterPro" id="IPR045165">
    <property type="entry name" value="Nitrobindin"/>
</dbReference>
<comment type="caution">
    <text evidence="3">The sequence shown here is derived from an EMBL/GenBank/DDBJ whole genome shotgun (WGS) entry which is preliminary data.</text>
</comment>
<evidence type="ECO:0000256" key="1">
    <source>
        <dbReference type="HAMAP-Rule" id="MF_01297"/>
    </source>
</evidence>
<keyword evidence="4" id="KW-1185">Reference proteome</keyword>
<keyword evidence="1" id="KW-0479">Metal-binding</keyword>
<feature type="binding site" evidence="1">
    <location>
        <position position="163"/>
    </location>
    <ligand>
        <name>heme b</name>
        <dbReference type="ChEBI" id="CHEBI:60344"/>
    </ligand>
</feature>
<dbReference type="EC" id="5.99.-.-" evidence="1"/>
<dbReference type="PANTHER" id="PTHR15854">
    <property type="entry name" value="THAP4 PROTEIN"/>
    <property type="match status" value="1"/>
</dbReference>
<comment type="similarity">
    <text evidence="1">Belongs to the nitrobindin family.</text>
</comment>
<comment type="cofactor">
    <cofactor evidence="1">
        <name>heme b</name>
        <dbReference type="ChEBI" id="CHEBI:60344"/>
    </cofactor>
    <text evidence="1">Binds 1 heme b group per subunit, that coordinates a highly solvent-exposed Fe(III) atom.</text>
</comment>